<dbReference type="EMBL" id="QWLB01000006">
    <property type="protein sequence ID" value="RIH93378.1"/>
    <property type="molecule type" value="Genomic_DNA"/>
</dbReference>
<keyword evidence="3" id="KW-1185">Reference proteome</keyword>
<comment type="caution">
    <text evidence="2">The sequence shown here is derived from an EMBL/GenBank/DDBJ whole genome shotgun (WGS) entry which is preliminary data.</text>
</comment>
<dbReference type="AlphaFoldDB" id="A0A399FAZ2"/>
<feature type="signal peptide" evidence="1">
    <location>
        <begin position="1"/>
        <end position="20"/>
    </location>
</feature>
<evidence type="ECO:0000256" key="1">
    <source>
        <dbReference type="SAM" id="SignalP"/>
    </source>
</evidence>
<evidence type="ECO:0000313" key="2">
    <source>
        <dbReference type="EMBL" id="RIH93378.1"/>
    </source>
</evidence>
<evidence type="ECO:0000313" key="3">
    <source>
        <dbReference type="Proteomes" id="UP000266178"/>
    </source>
</evidence>
<organism evidence="2 3">
    <name type="scientific">Meiothermus granaticius NBRC 107808</name>
    <dbReference type="NCBI Taxonomy" id="1227551"/>
    <lineage>
        <taxon>Bacteria</taxon>
        <taxon>Thermotogati</taxon>
        <taxon>Deinococcota</taxon>
        <taxon>Deinococci</taxon>
        <taxon>Thermales</taxon>
        <taxon>Thermaceae</taxon>
        <taxon>Meiothermus</taxon>
    </lineage>
</organism>
<dbReference type="RefSeq" id="WP_119356159.1">
    <property type="nucleotide sequence ID" value="NZ_BJXM01000013.1"/>
</dbReference>
<evidence type="ECO:0008006" key="4">
    <source>
        <dbReference type="Google" id="ProtNLM"/>
    </source>
</evidence>
<dbReference type="Proteomes" id="UP000266178">
    <property type="component" value="Unassembled WGS sequence"/>
</dbReference>
<sequence length="174" mass="19257">MSNTRLMLVIPALITGLALAQTTGPASPTPSTPNTLNLRSSLRLQDNLYLEAARFLGVTPQELVLLGQGSKSLADVAKELGADGSKLEATLVEARNRAIDQAVQRRRLSSEEAARYKAASPEVVRALMNRPVGIDPLLEAFSVPSLWTSNPLPPQWRSWQPFGWERQDRGWWNW</sequence>
<accession>A0A399FAZ2</accession>
<feature type="chain" id="PRO_5030071901" description="DUF5667 domain-containing protein" evidence="1">
    <location>
        <begin position="21"/>
        <end position="174"/>
    </location>
</feature>
<proteinExistence type="predicted"/>
<gene>
    <name evidence="2" type="ORF">Mgrana_00634</name>
</gene>
<reference evidence="2 3" key="1">
    <citation type="submission" date="2018-08" db="EMBL/GenBank/DDBJ databases">
        <title>Meiothermus granaticius genome AF-68 sequencing project.</title>
        <authorList>
            <person name="Da Costa M.S."/>
            <person name="Albuquerque L."/>
            <person name="Raposo P."/>
            <person name="Froufe H.J.C."/>
            <person name="Barroso C.S."/>
            <person name="Egas C."/>
        </authorList>
    </citation>
    <scope>NUCLEOTIDE SEQUENCE [LARGE SCALE GENOMIC DNA]</scope>
    <source>
        <strain evidence="2 3">AF-68</strain>
    </source>
</reference>
<keyword evidence="1" id="KW-0732">Signal</keyword>
<name>A0A399FAZ2_9DEIN</name>
<protein>
    <recommendedName>
        <fullName evidence="4">DUF5667 domain-containing protein</fullName>
    </recommendedName>
</protein>
<dbReference type="OrthoDB" id="27284at2"/>